<evidence type="ECO:0000313" key="2">
    <source>
        <dbReference type="EMBL" id="MCP9762813.1"/>
    </source>
</evidence>
<dbReference type="PANTHER" id="PTHR42754">
    <property type="entry name" value="ENDOGLUCANASE"/>
    <property type="match status" value="1"/>
</dbReference>
<dbReference type="EMBL" id="RJUF01000015">
    <property type="protein sequence ID" value="MCP9762813.1"/>
    <property type="molecule type" value="Genomic_DNA"/>
</dbReference>
<sequence length="629" mass="68333">MLKSLSIFTVFVLTNISLFAQEFVINWQKTHGGERNEVVYGGAETSDGGFIMVGSTNSKNSFDVKDSRGFDGTGGNDFWIAKVSVSGALVWSKTFGGSKDDVATSIVKTSNNEYMILGTTQSTDGDANFNGVNGGLLLIRLKENGDLVSRRLFAGGNGSSGVTYQQVNSFSKPTIRLLADGQFIIGATRLIGVNPFSGYDFYVAKLSTFGDTLWEKTFGGGLEDYMNDIIPTSDGGYLMVGGTLSLERDISGAGQGFLDFLVIKIDGAGRQVWEKGFGGNSYDVAFSALENISKTGFYIVGESSSSNGQIGNSLGEKDGIILNLDKNGLLVNKYHFGGKDNDGFYSVVRGGDGLLYAAGTSQSTIGLVKPKGPITDVWLMALNEGTFAPVYHKLFGGADIDLARQVIYTSKKGLFLASSSRSADGDATLNRGQSDFWALNLSLPPPIIFGRFQAFLNNNQDIELAWTTTFEQDSKSIFVEKSDNNKDFFQKDEQFAVGTSTGIVSYRFIDRNPVFGQNYYRLRYTDVGNKSYIGPTVSFNYSPLSTTNDPIDKFKIYPNPATEYILIETFLDNPTIQLIDAKGVGVAFELEKTGDSSYKMILKGDLTMGVYQVVVANQIAKQTKKIIVN</sequence>
<comment type="caution">
    <text evidence="2">The sequence shown here is derived from an EMBL/GenBank/DDBJ whole genome shotgun (WGS) entry which is preliminary data.</text>
</comment>
<evidence type="ECO:0000259" key="1">
    <source>
        <dbReference type="Pfam" id="PF18962"/>
    </source>
</evidence>
<reference evidence="2 3" key="1">
    <citation type="submission" date="2018-11" db="EMBL/GenBank/DDBJ databases">
        <title>Novel bacteria species description.</title>
        <authorList>
            <person name="Han J.-H."/>
        </authorList>
    </citation>
    <scope>NUCLEOTIDE SEQUENCE [LARGE SCALE GENOMIC DNA]</scope>
    <source>
        <strain evidence="2 3">KCTC23259</strain>
    </source>
</reference>
<gene>
    <name evidence="2" type="ORF">EGI31_07575</name>
</gene>
<dbReference type="Proteomes" id="UP001204144">
    <property type="component" value="Unassembled WGS sequence"/>
</dbReference>
<dbReference type="RefSeq" id="WP_255036588.1">
    <property type="nucleotide sequence ID" value="NZ_RJUF01000015.1"/>
</dbReference>
<dbReference type="Pfam" id="PF18962">
    <property type="entry name" value="Por_Secre_tail"/>
    <property type="match status" value="1"/>
</dbReference>
<feature type="domain" description="Secretion system C-terminal sorting" evidence="1">
    <location>
        <begin position="556"/>
        <end position="628"/>
    </location>
</feature>
<dbReference type="AlphaFoldDB" id="A0AAE3H137"/>
<proteinExistence type="predicted"/>
<evidence type="ECO:0000313" key="3">
    <source>
        <dbReference type="Proteomes" id="UP001204144"/>
    </source>
</evidence>
<protein>
    <submittedName>
        <fullName evidence="2">T9SS C-terminal target domain-containing protein</fullName>
    </submittedName>
</protein>
<dbReference type="NCBIfam" id="TIGR04183">
    <property type="entry name" value="Por_Secre_tail"/>
    <property type="match status" value="1"/>
</dbReference>
<dbReference type="InterPro" id="IPR026444">
    <property type="entry name" value="Secre_tail"/>
</dbReference>
<dbReference type="PANTHER" id="PTHR42754:SF1">
    <property type="entry name" value="LIPOPROTEIN"/>
    <property type="match status" value="1"/>
</dbReference>
<accession>A0AAE3H137</accession>
<organism evidence="2 3">
    <name type="scientific">Lacihabitans soyangensis</name>
    <dbReference type="NCBI Taxonomy" id="869394"/>
    <lineage>
        <taxon>Bacteria</taxon>
        <taxon>Pseudomonadati</taxon>
        <taxon>Bacteroidota</taxon>
        <taxon>Cytophagia</taxon>
        <taxon>Cytophagales</taxon>
        <taxon>Leadbetterellaceae</taxon>
        <taxon>Lacihabitans</taxon>
    </lineage>
</organism>
<keyword evidence="3" id="KW-1185">Reference proteome</keyword>
<name>A0AAE3H137_9BACT</name>